<dbReference type="InterPro" id="IPR035901">
    <property type="entry name" value="GIY-YIG_endonuc_sf"/>
</dbReference>
<organism evidence="4 5">
    <name type="scientific">Serratia phage 2050H1</name>
    <dbReference type="NCBI Taxonomy" id="2024250"/>
    <lineage>
        <taxon>Viruses</taxon>
        <taxon>Duplodnaviria</taxon>
        <taxon>Heunggongvirae</taxon>
        <taxon>Uroviricota</taxon>
        <taxon>Caudoviricetes</taxon>
        <taxon>Pantevenvirales</taxon>
        <taxon>Ackermannviridae</taxon>
        <taxon>Miltonvirus</taxon>
        <taxon>Miltonvirus MAM1</taxon>
    </lineage>
</organism>
<reference evidence="4 5" key="1">
    <citation type="submission" date="2017-06" db="EMBL/GenBank/DDBJ databases">
        <authorList>
            <person name="Kim H.J."/>
            <person name="Triplett B.A."/>
        </authorList>
    </citation>
    <scope>NUCLEOTIDE SEQUENCE [LARGE SCALE GENOMIC DNA]</scope>
</reference>
<proteinExistence type="predicted"/>
<keyword evidence="4" id="KW-0255">Endonuclease</keyword>
<dbReference type="SUPFAM" id="SSF82771">
    <property type="entry name" value="GIY-YIG endonuclease"/>
    <property type="match status" value="1"/>
</dbReference>
<dbReference type="Gene3D" id="3.40.1440.10">
    <property type="entry name" value="GIY-YIG endonuclease"/>
    <property type="match status" value="1"/>
</dbReference>
<protein>
    <submittedName>
        <fullName evidence="4">GIY-YIG endonuclease</fullName>
    </submittedName>
</protein>
<dbReference type="PROSITE" id="PS50164">
    <property type="entry name" value="GIY_YIG"/>
    <property type="match status" value="1"/>
</dbReference>
<dbReference type="Pfam" id="PF01541">
    <property type="entry name" value="GIY-YIG"/>
    <property type="match status" value="1"/>
</dbReference>
<evidence type="ECO:0000313" key="5">
    <source>
        <dbReference type="Proteomes" id="UP000224362"/>
    </source>
</evidence>
<dbReference type="EMBL" id="MF285619">
    <property type="protein sequence ID" value="ASZ78825.1"/>
    <property type="molecule type" value="Genomic_DNA"/>
</dbReference>
<comment type="cofactor">
    <cofactor evidence="1">
        <name>Mg(2+)</name>
        <dbReference type="ChEBI" id="CHEBI:18420"/>
    </cofactor>
</comment>
<evidence type="ECO:0000256" key="1">
    <source>
        <dbReference type="ARBA" id="ARBA00001946"/>
    </source>
</evidence>
<gene>
    <name evidence="4" type="ORF">2050H1_059</name>
</gene>
<keyword evidence="2" id="KW-0460">Magnesium</keyword>
<evidence type="ECO:0000256" key="2">
    <source>
        <dbReference type="ARBA" id="ARBA00022842"/>
    </source>
</evidence>
<evidence type="ECO:0000259" key="3">
    <source>
        <dbReference type="PROSITE" id="PS50164"/>
    </source>
</evidence>
<name>A0A249Y2B1_9CAUD</name>
<dbReference type="GO" id="GO:0004519">
    <property type="term" value="F:endonuclease activity"/>
    <property type="evidence" value="ECO:0007669"/>
    <property type="project" value="UniProtKB-KW"/>
</dbReference>
<dbReference type="InterPro" id="IPR000305">
    <property type="entry name" value="GIY-YIG_endonuc"/>
</dbReference>
<feature type="domain" description="GIY-YIG" evidence="3">
    <location>
        <begin position="1"/>
        <end position="88"/>
    </location>
</feature>
<keyword evidence="4" id="KW-0378">Hydrolase</keyword>
<dbReference type="SMART" id="SM00465">
    <property type="entry name" value="GIYc"/>
    <property type="match status" value="1"/>
</dbReference>
<dbReference type="CDD" id="cd10443">
    <property type="entry name" value="GIY-YIG_HE_Tlr8p_PBC-V_like"/>
    <property type="match status" value="1"/>
</dbReference>
<evidence type="ECO:0000313" key="4">
    <source>
        <dbReference type="EMBL" id="ASZ78825.1"/>
    </source>
</evidence>
<sequence length="156" mass="17707">MIYAYKLENTINGHVYIGITADPHARLESHIASCLGGDQRLLYQAMRRHGMSNFEFEVIAQTINDADKWELEKQLVRQYESDILGYNMNKGGNDASHLMGTAPARLVSTGEHIGQVSLTDPRWELFEIESVASNVDHQFSRTDMVIKRVSELNRIV</sequence>
<keyword evidence="4" id="KW-0540">Nuclease</keyword>
<accession>A0A249Y2B1</accession>
<dbReference type="Proteomes" id="UP000224362">
    <property type="component" value="Segment"/>
</dbReference>